<protein>
    <submittedName>
        <fullName evidence="2">DUF1783-domain-containing protein</fullName>
    </submittedName>
</protein>
<keyword evidence="1" id="KW-0812">Transmembrane</keyword>
<name>A0A0H2S6X5_9AGAM</name>
<organism evidence="2 3">
    <name type="scientific">Schizopora paradoxa</name>
    <dbReference type="NCBI Taxonomy" id="27342"/>
    <lineage>
        <taxon>Eukaryota</taxon>
        <taxon>Fungi</taxon>
        <taxon>Dikarya</taxon>
        <taxon>Basidiomycota</taxon>
        <taxon>Agaricomycotina</taxon>
        <taxon>Agaricomycetes</taxon>
        <taxon>Hymenochaetales</taxon>
        <taxon>Schizoporaceae</taxon>
        <taxon>Schizopora</taxon>
    </lineage>
</organism>
<gene>
    <name evidence="2" type="ORF">SCHPADRAFT_829237</name>
</gene>
<sequence length="158" mass="17538">MPDPVEFSSVARPGVYYERPRSKRDLPIVETQWRALVAVGIAGLAGWGVFLLYATNQEKLASSVVRQILVNLRQSDLVLDALGDSVRPEPAWYLNGDPWIDGSINTLQGNIDISFRVKGSKSAGTLYFTSIRREKGQPFTILRFKVICDDGTILNLPS</sequence>
<evidence type="ECO:0000256" key="1">
    <source>
        <dbReference type="SAM" id="Phobius"/>
    </source>
</evidence>
<reference evidence="2 3" key="1">
    <citation type="submission" date="2015-04" db="EMBL/GenBank/DDBJ databases">
        <title>Complete genome sequence of Schizopora paradoxa KUC8140, a cosmopolitan wood degrader in East Asia.</title>
        <authorList>
            <consortium name="DOE Joint Genome Institute"/>
            <person name="Min B."/>
            <person name="Park H."/>
            <person name="Jang Y."/>
            <person name="Kim J.-J."/>
            <person name="Kim K.H."/>
            <person name="Pangilinan J."/>
            <person name="Lipzen A."/>
            <person name="Riley R."/>
            <person name="Grigoriev I.V."/>
            <person name="Spatafora J.W."/>
            <person name="Choi I.-G."/>
        </authorList>
    </citation>
    <scope>NUCLEOTIDE SEQUENCE [LARGE SCALE GENOMIC DNA]</scope>
    <source>
        <strain evidence="2 3">KUC8140</strain>
    </source>
</reference>
<feature type="transmembrane region" description="Helical" evidence="1">
    <location>
        <begin position="33"/>
        <end position="53"/>
    </location>
</feature>
<evidence type="ECO:0000313" key="2">
    <source>
        <dbReference type="EMBL" id="KLO12596.1"/>
    </source>
</evidence>
<proteinExistence type="predicted"/>
<keyword evidence="3" id="KW-1185">Reference proteome</keyword>
<dbReference type="PANTHER" id="PTHR28523:SF1">
    <property type="entry name" value="CYTOCHROME C OXIDASE ASSEMBLY FACTOR 1"/>
    <property type="match status" value="1"/>
</dbReference>
<dbReference type="AlphaFoldDB" id="A0A0H2S6X5"/>
<dbReference type="PANTHER" id="PTHR28523">
    <property type="entry name" value="CYTOCHROME C OXIDASE ASSEMBLY FACTOR 1"/>
    <property type="match status" value="1"/>
</dbReference>
<dbReference type="EMBL" id="KQ085974">
    <property type="protein sequence ID" value="KLO12596.1"/>
    <property type="molecule type" value="Genomic_DNA"/>
</dbReference>
<dbReference type="GO" id="GO:0005743">
    <property type="term" value="C:mitochondrial inner membrane"/>
    <property type="evidence" value="ECO:0007669"/>
    <property type="project" value="TreeGrafter"/>
</dbReference>
<evidence type="ECO:0000313" key="3">
    <source>
        <dbReference type="Proteomes" id="UP000053477"/>
    </source>
</evidence>
<keyword evidence="1" id="KW-0472">Membrane</keyword>
<dbReference type="InParanoid" id="A0A0H2S6X5"/>
<dbReference type="InterPro" id="IPR014807">
    <property type="entry name" value="Coa1"/>
</dbReference>
<dbReference type="OrthoDB" id="2100652at2759"/>
<dbReference type="Proteomes" id="UP000053477">
    <property type="component" value="Unassembled WGS sequence"/>
</dbReference>
<dbReference type="InterPro" id="IPR042432">
    <property type="entry name" value="Coa1_fungi"/>
</dbReference>
<accession>A0A0H2S6X5</accession>
<keyword evidence="1" id="KW-1133">Transmembrane helix</keyword>
<dbReference type="Pfam" id="PF08695">
    <property type="entry name" value="Coa1"/>
    <property type="match status" value="1"/>
</dbReference>
<dbReference type="GO" id="GO:0033617">
    <property type="term" value="P:mitochondrial respiratory chain complex IV assembly"/>
    <property type="evidence" value="ECO:0007669"/>
    <property type="project" value="InterPro"/>
</dbReference>